<dbReference type="EMBL" id="JAHFXF010000338">
    <property type="protein sequence ID" value="KAG9689759.1"/>
    <property type="molecule type" value="Genomic_DNA"/>
</dbReference>
<name>A0A9P8J887_AURME</name>
<proteinExistence type="predicted"/>
<evidence type="ECO:0000313" key="2">
    <source>
        <dbReference type="EMBL" id="KAG9689759.1"/>
    </source>
</evidence>
<feature type="non-terminal residue" evidence="2">
    <location>
        <position position="617"/>
    </location>
</feature>
<reference evidence="2" key="2">
    <citation type="submission" date="2021-08" db="EMBL/GenBank/DDBJ databases">
        <authorList>
            <person name="Gostincar C."/>
            <person name="Sun X."/>
            <person name="Song Z."/>
            <person name="Gunde-Cimerman N."/>
        </authorList>
    </citation>
    <scope>NUCLEOTIDE SEQUENCE</scope>
    <source>
        <strain evidence="2">EXF-9911</strain>
    </source>
</reference>
<dbReference type="OrthoDB" id="3934054at2759"/>
<dbReference type="Proteomes" id="UP000779574">
    <property type="component" value="Unassembled WGS sequence"/>
</dbReference>
<evidence type="ECO:0000313" key="3">
    <source>
        <dbReference type="Proteomes" id="UP000779574"/>
    </source>
</evidence>
<reference evidence="2" key="1">
    <citation type="journal article" date="2021" name="J Fungi (Basel)">
        <title>Virulence traits and population genomics of the black yeast Aureobasidium melanogenum.</title>
        <authorList>
            <person name="Cernosa A."/>
            <person name="Sun X."/>
            <person name="Gostincar C."/>
            <person name="Fang C."/>
            <person name="Gunde-Cimerman N."/>
            <person name="Song Z."/>
        </authorList>
    </citation>
    <scope>NUCLEOTIDE SEQUENCE</scope>
    <source>
        <strain evidence="2">EXF-9911</strain>
    </source>
</reference>
<gene>
    <name evidence="2" type="ORF">KCU76_g8642</name>
</gene>
<comment type="caution">
    <text evidence="2">The sequence shown here is derived from an EMBL/GenBank/DDBJ whole genome shotgun (WGS) entry which is preliminary data.</text>
</comment>
<accession>A0A9P8J887</accession>
<feature type="region of interest" description="Disordered" evidence="1">
    <location>
        <begin position="343"/>
        <end position="373"/>
    </location>
</feature>
<evidence type="ECO:0000256" key="1">
    <source>
        <dbReference type="SAM" id="MobiDB-lite"/>
    </source>
</evidence>
<organism evidence="2 3">
    <name type="scientific">Aureobasidium melanogenum</name>
    <name type="common">Aureobasidium pullulans var. melanogenum</name>
    <dbReference type="NCBI Taxonomy" id="46634"/>
    <lineage>
        <taxon>Eukaryota</taxon>
        <taxon>Fungi</taxon>
        <taxon>Dikarya</taxon>
        <taxon>Ascomycota</taxon>
        <taxon>Pezizomycotina</taxon>
        <taxon>Dothideomycetes</taxon>
        <taxon>Dothideomycetidae</taxon>
        <taxon>Dothideales</taxon>
        <taxon>Saccotheciaceae</taxon>
        <taxon>Aureobasidium</taxon>
    </lineage>
</organism>
<sequence length="617" mass="69437">MSSALPNIFEDVDITQGDLPSEWWASGYAFCTSPPEPEAQAARFQFVIRKWTQLASAASRQSDFVDNTYALNSKVSRTLVEEANGLACRTATGKRRAIDTGNPKPRKTTKNSATVLVTPEPANVPKRILPLAPPTSQLDNRPLDQSNKQIMCDETTLPIAEAVLSNETRCRTKSLVRLSPSGKGDDWLDIWADAVSVLPINKNTGDNPRWISLLTKVLDHTFGYDGVNNVFHMAEQVYNNLDLLELDSTTSLDGAQDSPFRSAAVCVKNIWAGSKGDALMTVEVMVYYTELAENFSRLERDTYHSETSIGQDWLEYSKNRTKSLQVRQNFVFDRILECITPSSTSGRKKKNNQDNTRGAKKQKKDKTFEEMKQDRDRIKLQKERIMARNIALMVRLFGHGILPLMGSSTWRETLSQYAAATAEPLLTELLAKCPILRQICDSVDKNFYQYVRIRGKIVDLPGNCLIGCNVSLELREKYTLAYLLAAPGELGEQPVDFMNKEMHVTLDENDERSSNERSAEVRELRGIGEELAHDAFNDDLEDALGELVGNSSWLKAVADRVNDNGWKYFTHSEQWGHMPAQHPRVEAIDETQHRVTSMLALVSLEDQDDDDDSKPMF</sequence>
<dbReference type="AlphaFoldDB" id="A0A9P8J887"/>
<protein>
    <submittedName>
        <fullName evidence="2">Uncharacterized protein</fullName>
    </submittedName>
</protein>